<evidence type="ECO:0000313" key="3">
    <source>
        <dbReference type="Proteomes" id="UP000759537"/>
    </source>
</evidence>
<dbReference type="AlphaFoldDB" id="A0A9P5MQY1"/>
<dbReference type="Proteomes" id="UP000759537">
    <property type="component" value="Unassembled WGS sequence"/>
</dbReference>
<dbReference type="EMBL" id="WHVB01000021">
    <property type="protein sequence ID" value="KAF8472208.1"/>
    <property type="molecule type" value="Genomic_DNA"/>
</dbReference>
<feature type="region of interest" description="Disordered" evidence="1">
    <location>
        <begin position="73"/>
        <end position="111"/>
    </location>
</feature>
<feature type="compositionally biased region" description="Polar residues" evidence="1">
    <location>
        <begin position="79"/>
        <end position="95"/>
    </location>
</feature>
<proteinExistence type="predicted"/>
<feature type="compositionally biased region" description="Polar residues" evidence="1">
    <location>
        <begin position="10"/>
        <end position="26"/>
    </location>
</feature>
<gene>
    <name evidence="2" type="ORF">DFH94DRAFT_684653</name>
</gene>
<feature type="region of interest" description="Disordered" evidence="1">
    <location>
        <begin position="1"/>
        <end position="43"/>
    </location>
</feature>
<evidence type="ECO:0000256" key="1">
    <source>
        <dbReference type="SAM" id="MobiDB-lite"/>
    </source>
</evidence>
<reference evidence="2" key="1">
    <citation type="submission" date="2019-10" db="EMBL/GenBank/DDBJ databases">
        <authorList>
            <consortium name="DOE Joint Genome Institute"/>
            <person name="Kuo A."/>
            <person name="Miyauchi S."/>
            <person name="Kiss E."/>
            <person name="Drula E."/>
            <person name="Kohler A."/>
            <person name="Sanchez-Garcia M."/>
            <person name="Andreopoulos B."/>
            <person name="Barry K.W."/>
            <person name="Bonito G."/>
            <person name="Buee M."/>
            <person name="Carver A."/>
            <person name="Chen C."/>
            <person name="Cichocki N."/>
            <person name="Clum A."/>
            <person name="Culley D."/>
            <person name="Crous P.W."/>
            <person name="Fauchery L."/>
            <person name="Girlanda M."/>
            <person name="Hayes R."/>
            <person name="Keri Z."/>
            <person name="LaButti K."/>
            <person name="Lipzen A."/>
            <person name="Lombard V."/>
            <person name="Magnuson J."/>
            <person name="Maillard F."/>
            <person name="Morin E."/>
            <person name="Murat C."/>
            <person name="Nolan M."/>
            <person name="Ohm R."/>
            <person name="Pangilinan J."/>
            <person name="Pereira M."/>
            <person name="Perotto S."/>
            <person name="Peter M."/>
            <person name="Riley R."/>
            <person name="Sitrit Y."/>
            <person name="Stielow B."/>
            <person name="Szollosi G."/>
            <person name="Zifcakova L."/>
            <person name="Stursova M."/>
            <person name="Spatafora J.W."/>
            <person name="Tedersoo L."/>
            <person name="Vaario L.-M."/>
            <person name="Yamada A."/>
            <person name="Yan M."/>
            <person name="Wang P."/>
            <person name="Xu J."/>
            <person name="Bruns T."/>
            <person name="Baldrian P."/>
            <person name="Vilgalys R."/>
            <person name="Henrissat B."/>
            <person name="Grigoriev I.V."/>
            <person name="Hibbett D."/>
            <person name="Nagy L.G."/>
            <person name="Martin F.M."/>
        </authorList>
    </citation>
    <scope>NUCLEOTIDE SEQUENCE</scope>
    <source>
        <strain evidence="2">Prilba</strain>
    </source>
</reference>
<feature type="compositionally biased region" description="Low complexity" evidence="1">
    <location>
        <begin position="33"/>
        <end position="43"/>
    </location>
</feature>
<protein>
    <submittedName>
        <fullName evidence="2">Uncharacterized protein</fullName>
    </submittedName>
</protein>
<organism evidence="2 3">
    <name type="scientific">Russula ochroleuca</name>
    <dbReference type="NCBI Taxonomy" id="152965"/>
    <lineage>
        <taxon>Eukaryota</taxon>
        <taxon>Fungi</taxon>
        <taxon>Dikarya</taxon>
        <taxon>Basidiomycota</taxon>
        <taxon>Agaricomycotina</taxon>
        <taxon>Agaricomycetes</taxon>
        <taxon>Russulales</taxon>
        <taxon>Russulaceae</taxon>
        <taxon>Russula</taxon>
    </lineage>
</organism>
<comment type="caution">
    <text evidence="2">The sequence shown here is derived from an EMBL/GenBank/DDBJ whole genome shotgun (WGS) entry which is preliminary data.</text>
</comment>
<accession>A0A9P5MQY1</accession>
<evidence type="ECO:0000313" key="2">
    <source>
        <dbReference type="EMBL" id="KAF8472208.1"/>
    </source>
</evidence>
<sequence>MTDRHHRRQSSNNPDTLESGLPTSNVACARYHPQSPDSATASAAQTAADLNRITNSLPLNSSEWLLSARRSALRGSPPVRTSPSLTLPFSRSSLPNGPDIYANSEPAEETSEVHDAVFGLVQEKTC</sequence>
<keyword evidence="3" id="KW-1185">Reference proteome</keyword>
<reference evidence="2" key="2">
    <citation type="journal article" date="2020" name="Nat. Commun.">
        <title>Large-scale genome sequencing of mycorrhizal fungi provides insights into the early evolution of symbiotic traits.</title>
        <authorList>
            <person name="Miyauchi S."/>
            <person name="Kiss E."/>
            <person name="Kuo A."/>
            <person name="Drula E."/>
            <person name="Kohler A."/>
            <person name="Sanchez-Garcia M."/>
            <person name="Morin E."/>
            <person name="Andreopoulos B."/>
            <person name="Barry K.W."/>
            <person name="Bonito G."/>
            <person name="Buee M."/>
            <person name="Carver A."/>
            <person name="Chen C."/>
            <person name="Cichocki N."/>
            <person name="Clum A."/>
            <person name="Culley D."/>
            <person name="Crous P.W."/>
            <person name="Fauchery L."/>
            <person name="Girlanda M."/>
            <person name="Hayes R.D."/>
            <person name="Keri Z."/>
            <person name="LaButti K."/>
            <person name="Lipzen A."/>
            <person name="Lombard V."/>
            <person name="Magnuson J."/>
            <person name="Maillard F."/>
            <person name="Murat C."/>
            <person name="Nolan M."/>
            <person name="Ohm R.A."/>
            <person name="Pangilinan J."/>
            <person name="Pereira M.F."/>
            <person name="Perotto S."/>
            <person name="Peter M."/>
            <person name="Pfister S."/>
            <person name="Riley R."/>
            <person name="Sitrit Y."/>
            <person name="Stielow J.B."/>
            <person name="Szollosi G."/>
            <person name="Zifcakova L."/>
            <person name="Stursova M."/>
            <person name="Spatafora J.W."/>
            <person name="Tedersoo L."/>
            <person name="Vaario L.M."/>
            <person name="Yamada A."/>
            <person name="Yan M."/>
            <person name="Wang P."/>
            <person name="Xu J."/>
            <person name="Bruns T."/>
            <person name="Baldrian P."/>
            <person name="Vilgalys R."/>
            <person name="Dunand C."/>
            <person name="Henrissat B."/>
            <person name="Grigoriev I.V."/>
            <person name="Hibbett D."/>
            <person name="Nagy L.G."/>
            <person name="Martin F.M."/>
        </authorList>
    </citation>
    <scope>NUCLEOTIDE SEQUENCE</scope>
    <source>
        <strain evidence="2">Prilba</strain>
    </source>
</reference>
<name>A0A9P5MQY1_9AGAM</name>